<dbReference type="Gene3D" id="2.60.120.260">
    <property type="entry name" value="Galactose-binding domain-like"/>
    <property type="match status" value="2"/>
</dbReference>
<keyword evidence="5" id="KW-0624">Polysaccharide degradation</keyword>
<name>A0A806KIB2_9BACT</name>
<evidence type="ECO:0000256" key="1">
    <source>
        <dbReference type="ARBA" id="ARBA00022737"/>
    </source>
</evidence>
<keyword evidence="1" id="KW-0677">Repeat</keyword>
<dbReference type="SUPFAM" id="SSF51445">
    <property type="entry name" value="(Trans)glycosidases"/>
    <property type="match status" value="1"/>
</dbReference>
<protein>
    <submittedName>
        <fullName evidence="8">Endo-1,4-beta-xylanase</fullName>
        <ecNumber evidence="8">3.2.1.8</ecNumber>
    </submittedName>
</protein>
<evidence type="ECO:0000256" key="6">
    <source>
        <dbReference type="SAM" id="SignalP"/>
    </source>
</evidence>
<dbReference type="SMART" id="SM00633">
    <property type="entry name" value="Glyco_10"/>
    <property type="match status" value="1"/>
</dbReference>
<dbReference type="Gene3D" id="3.20.20.80">
    <property type="entry name" value="Glycosidases"/>
    <property type="match status" value="1"/>
</dbReference>
<dbReference type="InterPro" id="IPR003305">
    <property type="entry name" value="CenC_carb-bd"/>
</dbReference>
<dbReference type="SUPFAM" id="SSF88713">
    <property type="entry name" value="Glycoside hydrolase/deacetylase"/>
    <property type="match status" value="1"/>
</dbReference>
<feature type="chain" id="PRO_5032702246" evidence="6">
    <location>
        <begin position="21"/>
        <end position="871"/>
    </location>
</feature>
<evidence type="ECO:0000259" key="7">
    <source>
        <dbReference type="PROSITE" id="PS51760"/>
    </source>
</evidence>
<accession>A0A806KIB2</accession>
<dbReference type="InterPro" id="IPR011330">
    <property type="entry name" value="Glyco_hydro/deAcase_b/a-brl"/>
</dbReference>
<dbReference type="Pfam" id="PF01522">
    <property type="entry name" value="Polysacc_deac_1"/>
    <property type="match status" value="1"/>
</dbReference>
<dbReference type="Pfam" id="PF00331">
    <property type="entry name" value="Glyco_hydro_10"/>
    <property type="match status" value="1"/>
</dbReference>
<dbReference type="GO" id="GO:0031176">
    <property type="term" value="F:endo-1,4-beta-xylanase activity"/>
    <property type="evidence" value="ECO:0007669"/>
    <property type="project" value="UniProtKB-EC"/>
</dbReference>
<organism evidence="8">
    <name type="scientific">uncultured bacterium contig00142</name>
    <dbReference type="NCBI Taxonomy" id="1181584"/>
    <lineage>
        <taxon>Bacteria</taxon>
        <taxon>environmental samples</taxon>
    </lineage>
</organism>
<proteinExistence type="predicted"/>
<dbReference type="InterPro" id="IPR044846">
    <property type="entry name" value="GH10"/>
</dbReference>
<dbReference type="PROSITE" id="PS51257">
    <property type="entry name" value="PROKAR_LIPOPROTEIN"/>
    <property type="match status" value="1"/>
</dbReference>
<keyword evidence="8" id="KW-0858">Xylan degradation</keyword>
<keyword evidence="3" id="KW-0119">Carbohydrate metabolism</keyword>
<dbReference type="InterPro" id="IPR001000">
    <property type="entry name" value="GH10_dom"/>
</dbReference>
<evidence type="ECO:0000256" key="2">
    <source>
        <dbReference type="ARBA" id="ARBA00022801"/>
    </source>
</evidence>
<dbReference type="EMBL" id="JQ844209">
    <property type="protein sequence ID" value="AGS52784.1"/>
    <property type="molecule type" value="Genomic_DNA"/>
</dbReference>
<keyword evidence="2 8" id="KW-0378">Hydrolase</keyword>
<sequence length="871" mass="98973">MSKRIFFCVIICIAALVFFACKKSSKDTPAYEPQAVEILKIDFEDGQMPNIQPRYDRVRLTVTNEDAFSGEKSLLVSGRAETYHGIDLRIDQLVEPDTFYDVYMQVRAKSADFLLFGLTKQAGVWPNAEYLVISYETTVNKNGWTQIRGRFSYTAEEIAKASGFISVYFECPDPRAEIYIDDISLVKSPSTDNLAATARLPSLGEIYKDHFLLGFTFMPAESNNLYLPFFKRHASAMYPANEFKPEKFTKASGVYDFTAADRAIAFAESAGAKFHGHTLLWHEQSADWLNKNPDGTPLTRAQAKANLESYINTVVKRYAGRVYSYDVVNEAMRDFYGRNYGGNWKNELRSTGSNAYSHDYAAPWYLAYANGAGTGESGADYIYDAFVLTRLADPAAKLIYNEYGLDNQNKAAATADMIRDINNKWKTDQRNREPARLLIEGVGEQGHYDFQTNINNIERTLKRFVDLGVSVSISELDFIVFANEDEKKGLIPTENLLRRQAEFYARLFRLFKQYSDNIDRVNICGVDDLYSWLKWGYPLLFDADFIPKSAYFAVADPEGYLAGRYDNPGEILSIDFEDGTLNNIQPRGDTRLSVTEEMPATGKKSLLVSNRSENWQGINLRINQLVEPGALYDISVKVRLKSANAINADLGLQIGEWPDDQYRDVTFRGREEINKNFWTRYKARLSFTAQEIAKGLTIFVSCSDPTADFYIDDITFVKLQTGNEEGGVLISFDDYTPELWEPYFDLFDRYGAKVTFFVNGDKPTDFMARAQKRGHEIGFHSISHPHLPQISRNDFDKETISVIDGFKRGKIDLTTFAYPFADYDPWMNGELLKHYKVVRGMGAFIPAYTSMEMRRGFVDAACVDFICTNSI</sequence>
<evidence type="ECO:0000256" key="5">
    <source>
        <dbReference type="ARBA" id="ARBA00023326"/>
    </source>
</evidence>
<dbReference type="SUPFAM" id="SSF49785">
    <property type="entry name" value="Galactose-binding domain-like"/>
    <property type="match status" value="2"/>
</dbReference>
<reference evidence="8" key="1">
    <citation type="submission" date="2012-03" db="EMBL/GenBank/DDBJ databases">
        <title>Functional metagenomics reveals considerable lignocellulase gene clusters in the gut microbiome of a wood-feeding higher termite.</title>
        <authorList>
            <person name="Liu N."/>
        </authorList>
    </citation>
    <scope>NUCLEOTIDE SEQUENCE</scope>
</reference>
<dbReference type="InterPro" id="IPR002509">
    <property type="entry name" value="NODB_dom"/>
</dbReference>
<feature type="signal peptide" evidence="6">
    <location>
        <begin position="1"/>
        <end position="20"/>
    </location>
</feature>
<dbReference type="Gene3D" id="3.20.20.370">
    <property type="entry name" value="Glycoside hydrolase/deacetylase"/>
    <property type="match status" value="1"/>
</dbReference>
<dbReference type="GO" id="GO:0016810">
    <property type="term" value="F:hydrolase activity, acting on carbon-nitrogen (but not peptide) bonds"/>
    <property type="evidence" value="ECO:0007669"/>
    <property type="project" value="InterPro"/>
</dbReference>
<dbReference type="InterPro" id="IPR017853">
    <property type="entry name" value="GH"/>
</dbReference>
<dbReference type="PROSITE" id="PS51760">
    <property type="entry name" value="GH10_2"/>
    <property type="match status" value="1"/>
</dbReference>
<dbReference type="GO" id="GO:0045493">
    <property type="term" value="P:xylan catabolic process"/>
    <property type="evidence" value="ECO:0007669"/>
    <property type="project" value="UniProtKB-KW"/>
</dbReference>
<keyword evidence="6" id="KW-0732">Signal</keyword>
<dbReference type="PANTHER" id="PTHR31490">
    <property type="entry name" value="GLYCOSYL HYDROLASE"/>
    <property type="match status" value="1"/>
</dbReference>
<evidence type="ECO:0000256" key="4">
    <source>
        <dbReference type="ARBA" id="ARBA00023295"/>
    </source>
</evidence>
<dbReference type="InterPro" id="IPR008979">
    <property type="entry name" value="Galactose-bd-like_sf"/>
</dbReference>
<keyword evidence="4 8" id="KW-0326">Glycosidase</keyword>
<dbReference type="PANTHER" id="PTHR31490:SF90">
    <property type="entry name" value="ENDO-1,4-BETA-XYLANASE A"/>
    <property type="match status" value="1"/>
</dbReference>
<dbReference type="AlphaFoldDB" id="A0A806KIB2"/>
<feature type="domain" description="GH10" evidence="7">
    <location>
        <begin position="197"/>
        <end position="557"/>
    </location>
</feature>
<evidence type="ECO:0000313" key="8">
    <source>
        <dbReference type="EMBL" id="AGS52784.1"/>
    </source>
</evidence>
<evidence type="ECO:0000256" key="3">
    <source>
        <dbReference type="ARBA" id="ARBA00023277"/>
    </source>
</evidence>
<dbReference type="Pfam" id="PF02018">
    <property type="entry name" value="CBM_4_9"/>
    <property type="match status" value="2"/>
</dbReference>
<dbReference type="EC" id="3.2.1.8" evidence="8"/>